<keyword evidence="3" id="KW-1185">Reference proteome</keyword>
<evidence type="ECO:0000256" key="1">
    <source>
        <dbReference type="SAM" id="Phobius"/>
    </source>
</evidence>
<organism evidence="2">
    <name type="scientific">Salvia splendens</name>
    <name type="common">Scarlet sage</name>
    <dbReference type="NCBI Taxonomy" id="180675"/>
    <lineage>
        <taxon>Eukaryota</taxon>
        <taxon>Viridiplantae</taxon>
        <taxon>Streptophyta</taxon>
        <taxon>Embryophyta</taxon>
        <taxon>Tracheophyta</taxon>
        <taxon>Spermatophyta</taxon>
        <taxon>Magnoliopsida</taxon>
        <taxon>eudicotyledons</taxon>
        <taxon>Gunneridae</taxon>
        <taxon>Pentapetalae</taxon>
        <taxon>asterids</taxon>
        <taxon>lamiids</taxon>
        <taxon>Lamiales</taxon>
        <taxon>Lamiaceae</taxon>
        <taxon>Nepetoideae</taxon>
        <taxon>Mentheae</taxon>
        <taxon>Salviinae</taxon>
        <taxon>Salvia</taxon>
        <taxon>Salvia subgen. Calosphace</taxon>
        <taxon>core Calosphace</taxon>
    </lineage>
</organism>
<dbReference type="InterPro" id="IPR015683">
    <property type="entry name" value="Ionotropic_Glu_rcpt"/>
</dbReference>
<sequence length="238" mass="26553">MSGLIHSNSGFGFAFQKGSPLAPDVSREILKMKENGKRDQISRKWFGEGGCSSTNTTDADSRKLDVKNFSGLSAASLKHKLLQLAQLFDHRESDNELLPFSSKSAVVCEEMVAAEMKKLQALVDDVSIAILDMKENGKMDLITRRWFRPHEACYADGLESLDLDRFTGLFLIAWLSSSTALAVFFSRFFYENRHILASSASVKKKHSLGRAFVGRRSKHSEYEGLSQGPSIRTCFDAE</sequence>
<evidence type="ECO:0000313" key="2">
    <source>
        <dbReference type="EMBL" id="KAG6428780.1"/>
    </source>
</evidence>
<protein>
    <submittedName>
        <fullName evidence="2">Uncharacterized protein</fullName>
    </submittedName>
</protein>
<reference evidence="2" key="2">
    <citation type="submission" date="2020-08" db="EMBL/GenBank/DDBJ databases">
        <title>Plant Genome Project.</title>
        <authorList>
            <person name="Zhang R.-G."/>
        </authorList>
    </citation>
    <scope>NUCLEOTIDE SEQUENCE</scope>
    <source>
        <strain evidence="2">Huo1</strain>
        <tissue evidence="2">Leaf</tissue>
    </source>
</reference>
<keyword evidence="1" id="KW-0472">Membrane</keyword>
<dbReference type="FunFam" id="3.40.190.10:FF:000039">
    <property type="entry name" value="Glutamate receptor"/>
    <property type="match status" value="1"/>
</dbReference>
<accession>A0A8X8YEY7</accession>
<reference evidence="2" key="1">
    <citation type="submission" date="2018-01" db="EMBL/GenBank/DDBJ databases">
        <authorList>
            <person name="Mao J.F."/>
        </authorList>
    </citation>
    <scope>NUCLEOTIDE SEQUENCE</scope>
    <source>
        <strain evidence="2">Huo1</strain>
        <tissue evidence="2">Leaf</tissue>
    </source>
</reference>
<feature type="transmembrane region" description="Helical" evidence="1">
    <location>
        <begin position="168"/>
        <end position="190"/>
    </location>
</feature>
<keyword evidence="1" id="KW-1133">Transmembrane helix</keyword>
<keyword evidence="1" id="KW-0812">Transmembrane</keyword>
<dbReference type="Gene3D" id="3.40.190.10">
    <property type="entry name" value="Periplasmic binding protein-like II"/>
    <property type="match status" value="1"/>
</dbReference>
<proteinExistence type="predicted"/>
<dbReference type="AlphaFoldDB" id="A0A8X8YEY7"/>
<comment type="caution">
    <text evidence="2">The sequence shown here is derived from an EMBL/GenBank/DDBJ whole genome shotgun (WGS) entry which is preliminary data.</text>
</comment>
<evidence type="ECO:0000313" key="3">
    <source>
        <dbReference type="Proteomes" id="UP000298416"/>
    </source>
</evidence>
<gene>
    <name evidence="2" type="ORF">SASPL_106817</name>
</gene>
<dbReference type="EMBL" id="PNBA02000003">
    <property type="protein sequence ID" value="KAG6428780.1"/>
    <property type="molecule type" value="Genomic_DNA"/>
</dbReference>
<name>A0A8X8YEY7_SALSN</name>
<dbReference type="SUPFAM" id="SSF53850">
    <property type="entry name" value="Periplasmic binding protein-like II"/>
    <property type="match status" value="1"/>
</dbReference>
<dbReference type="PANTHER" id="PTHR18966">
    <property type="entry name" value="IONOTROPIC GLUTAMATE RECEPTOR"/>
    <property type="match status" value="1"/>
</dbReference>
<dbReference type="Proteomes" id="UP000298416">
    <property type="component" value="Unassembled WGS sequence"/>
</dbReference>